<evidence type="ECO:0000256" key="1">
    <source>
        <dbReference type="SAM" id="MobiDB-lite"/>
    </source>
</evidence>
<proteinExistence type="predicted"/>
<feature type="domain" description="PepSY" evidence="3">
    <location>
        <begin position="140"/>
        <end position="189"/>
    </location>
</feature>
<feature type="region of interest" description="Disordered" evidence="1">
    <location>
        <begin position="26"/>
        <end position="54"/>
    </location>
</feature>
<keyword evidence="5" id="KW-1185">Reference proteome</keyword>
<keyword evidence="2" id="KW-0732">Signal</keyword>
<dbReference type="EMBL" id="BNEK01000005">
    <property type="protein sequence ID" value="GHJ31456.1"/>
    <property type="molecule type" value="Genomic_DNA"/>
</dbReference>
<dbReference type="RefSeq" id="WP_236258610.1">
    <property type="nucleotide sequence ID" value="NZ_BNEK01000005.1"/>
</dbReference>
<feature type="region of interest" description="Disordered" evidence="1">
    <location>
        <begin position="184"/>
        <end position="208"/>
    </location>
</feature>
<evidence type="ECO:0000313" key="5">
    <source>
        <dbReference type="Proteomes" id="UP001054854"/>
    </source>
</evidence>
<dbReference type="Gene3D" id="3.10.450.40">
    <property type="match status" value="2"/>
</dbReference>
<sequence length="208" mass="21432">MKRHIVIASVAAAALLTGGTAVAIAGSGSGSTDRARSSSTAPEAQISQASGTASGTTARASFSDAAEAALKAVPGTLASLDLDHGARTTWDADVLGDDGTWHEITLDASDARVLSQRVDRDDNDPEDAAEAAVLKKAAVTATEAARKAAPRSTVTSVEFDDDGTPAWEVEVVRGHTEHELYVDAQSGKVTQAPADDDHDNDDDYGDDD</sequence>
<dbReference type="Pfam" id="PF03413">
    <property type="entry name" value="PepSY"/>
    <property type="match status" value="2"/>
</dbReference>
<evidence type="ECO:0000256" key="2">
    <source>
        <dbReference type="SAM" id="SignalP"/>
    </source>
</evidence>
<organism evidence="4 5">
    <name type="scientific">Streptomyces hygroscopicus</name>
    <dbReference type="NCBI Taxonomy" id="1912"/>
    <lineage>
        <taxon>Bacteria</taxon>
        <taxon>Bacillati</taxon>
        <taxon>Actinomycetota</taxon>
        <taxon>Actinomycetes</taxon>
        <taxon>Kitasatosporales</taxon>
        <taxon>Streptomycetaceae</taxon>
        <taxon>Streptomyces</taxon>
        <taxon>Streptomyces violaceusniger group</taxon>
    </lineage>
</organism>
<gene>
    <name evidence="4" type="ORF">TPA0910_58890</name>
</gene>
<feature type="compositionally biased region" description="Polar residues" evidence="1">
    <location>
        <begin position="37"/>
        <end position="46"/>
    </location>
</feature>
<evidence type="ECO:0000259" key="3">
    <source>
        <dbReference type="Pfam" id="PF03413"/>
    </source>
</evidence>
<accession>A0ABQ3U7T3</accession>
<dbReference type="InterPro" id="IPR025711">
    <property type="entry name" value="PepSY"/>
</dbReference>
<feature type="domain" description="PepSY" evidence="3">
    <location>
        <begin position="61"/>
        <end position="116"/>
    </location>
</feature>
<protein>
    <recommendedName>
        <fullName evidence="3">PepSY domain-containing protein</fullName>
    </recommendedName>
</protein>
<reference evidence="4" key="1">
    <citation type="submission" date="2024-05" db="EMBL/GenBank/DDBJ databases">
        <title>Whole genome shotgun sequence of Streptomyces hygroscopicus NBRC 113678.</title>
        <authorList>
            <person name="Komaki H."/>
            <person name="Tamura T."/>
        </authorList>
    </citation>
    <scope>NUCLEOTIDE SEQUENCE</scope>
    <source>
        <strain evidence="4">N11-34</strain>
    </source>
</reference>
<evidence type="ECO:0000313" key="4">
    <source>
        <dbReference type="EMBL" id="GHJ31456.1"/>
    </source>
</evidence>
<name>A0ABQ3U7T3_STRHY</name>
<feature type="compositionally biased region" description="Acidic residues" evidence="1">
    <location>
        <begin position="194"/>
        <end position="208"/>
    </location>
</feature>
<comment type="caution">
    <text evidence="4">The sequence shown here is derived from an EMBL/GenBank/DDBJ whole genome shotgun (WGS) entry which is preliminary data.</text>
</comment>
<dbReference type="Proteomes" id="UP001054854">
    <property type="component" value="Unassembled WGS sequence"/>
</dbReference>
<feature type="signal peptide" evidence="2">
    <location>
        <begin position="1"/>
        <end position="23"/>
    </location>
</feature>
<feature type="chain" id="PRO_5046651303" description="PepSY domain-containing protein" evidence="2">
    <location>
        <begin position="24"/>
        <end position="208"/>
    </location>
</feature>